<dbReference type="InterPro" id="IPR000304">
    <property type="entry name" value="Pyrroline-COOH_reductase"/>
</dbReference>
<dbReference type="RefSeq" id="WP_063388014.1">
    <property type="nucleotide sequence ID" value="NZ_LWBR01000024.1"/>
</dbReference>
<dbReference type="NCBIfam" id="NF005814">
    <property type="entry name" value="PRK07680.1"/>
    <property type="match status" value="1"/>
</dbReference>
<dbReference type="InterPro" id="IPR028939">
    <property type="entry name" value="P5C_Rdtase_cat_N"/>
</dbReference>
<dbReference type="PIRSF" id="PIRSF000193">
    <property type="entry name" value="Pyrrol-5-carb_rd"/>
    <property type="match status" value="1"/>
</dbReference>
<comment type="pathway">
    <text evidence="2">Amino-acid biosynthesis; L-proline biosynthesis; L-proline from L-glutamate 5-semialdehyde: step 1/1.</text>
</comment>
<dbReference type="GO" id="GO:0055129">
    <property type="term" value="P:L-proline biosynthetic process"/>
    <property type="evidence" value="ECO:0007669"/>
    <property type="project" value="UniProtKB-UniRule"/>
</dbReference>
<organism evidence="6 7">
    <name type="scientific">Aeribacillus pallidus</name>
    <dbReference type="NCBI Taxonomy" id="33936"/>
    <lineage>
        <taxon>Bacteria</taxon>
        <taxon>Bacillati</taxon>
        <taxon>Bacillota</taxon>
        <taxon>Bacilli</taxon>
        <taxon>Bacillales</taxon>
        <taxon>Bacillaceae</taxon>
        <taxon>Aeribacillus</taxon>
    </lineage>
</organism>
<dbReference type="Pfam" id="PF03807">
    <property type="entry name" value="F420_oxidored"/>
    <property type="match status" value="1"/>
</dbReference>
<feature type="domain" description="Pyrroline-5-carboxylate reductase catalytic N-terminal" evidence="4">
    <location>
        <begin position="2"/>
        <end position="97"/>
    </location>
</feature>
<reference evidence="6 7" key="1">
    <citation type="submission" date="2016-04" db="EMBL/GenBank/DDBJ databases">
        <title>Draft genome sequence of Aeribacillus pallidus 8m3 from petroleum reservoir.</title>
        <authorList>
            <person name="Poltaraus A.B."/>
            <person name="Nazina T.N."/>
            <person name="Tourova T.P."/>
            <person name="Malakho S.M."/>
            <person name="Korshunova A.V."/>
            <person name="Sokolova D.S."/>
        </authorList>
    </citation>
    <scope>NUCLEOTIDE SEQUENCE [LARGE SCALE GENOMIC DNA]</scope>
    <source>
        <strain evidence="6 7">8m3</strain>
    </source>
</reference>
<dbReference type="Gene3D" id="3.40.50.720">
    <property type="entry name" value="NAD(P)-binding Rossmann-like Domain"/>
    <property type="match status" value="1"/>
</dbReference>
<comment type="function">
    <text evidence="2">Catalyzes the reduction of 1-pyrroline-5-carboxylate (PCA) to L-proline.</text>
</comment>
<dbReference type="GeneID" id="301126914"/>
<sequence>MKIGFIGTGNMGRILIEAFCEAKVSTPSSLFITNRTIQKAYAIKRKYPEIHVCTSSIEVVHQSDFIFLCVKPLDIHPLLKELKTGLQGHQCLISITSPISVEQIESAVPCQVARVIPSITNRAKAGAALLTFGNRCSEHTRNIILSMFEKISKPILIENNITRVASDIVSCGPAFFSFLLQKFIEAAEAETDISKEDAVQLANEMMIGIGKLLESGYYTLPTLQEKVHVKGGVTGEGIKVLENELGDMFHHLFQSTHAKFDEDLQKVRHQFDNE</sequence>
<comment type="catalytic activity">
    <reaction evidence="2">
        <text>L-proline + NAD(+) = (S)-1-pyrroline-5-carboxylate + NADH + 2 H(+)</text>
        <dbReference type="Rhea" id="RHEA:14105"/>
        <dbReference type="ChEBI" id="CHEBI:15378"/>
        <dbReference type="ChEBI" id="CHEBI:17388"/>
        <dbReference type="ChEBI" id="CHEBI:57540"/>
        <dbReference type="ChEBI" id="CHEBI:57945"/>
        <dbReference type="ChEBI" id="CHEBI:60039"/>
        <dbReference type="EC" id="1.5.1.2"/>
    </reaction>
</comment>
<dbReference type="Pfam" id="PF14748">
    <property type="entry name" value="P5CR_dimer"/>
    <property type="match status" value="1"/>
</dbReference>
<evidence type="ECO:0000256" key="3">
    <source>
        <dbReference type="PIRSR" id="PIRSR000193-1"/>
    </source>
</evidence>
<feature type="domain" description="Pyrroline-5-carboxylate reductase dimerisation" evidence="5">
    <location>
        <begin position="163"/>
        <end position="260"/>
    </location>
</feature>
<keyword evidence="2" id="KW-0641">Proline biosynthesis</keyword>
<dbReference type="GO" id="GO:0004735">
    <property type="term" value="F:pyrroline-5-carboxylate reductase activity"/>
    <property type="evidence" value="ECO:0007669"/>
    <property type="project" value="UniProtKB-UniRule"/>
</dbReference>
<dbReference type="InterPro" id="IPR008927">
    <property type="entry name" value="6-PGluconate_DH-like_C_sf"/>
</dbReference>
<gene>
    <name evidence="2" type="primary">proC</name>
    <name evidence="6" type="ORF">AZI98_09350</name>
</gene>
<dbReference type="AlphaFoldDB" id="A0A165XPA9"/>
<dbReference type="EMBL" id="LWBR01000024">
    <property type="protein sequence ID" value="KZN96253.1"/>
    <property type="molecule type" value="Genomic_DNA"/>
</dbReference>
<keyword evidence="2 3" id="KW-0521">NADP</keyword>
<evidence type="ECO:0000256" key="2">
    <source>
        <dbReference type="HAMAP-Rule" id="MF_01925"/>
    </source>
</evidence>
<dbReference type="GO" id="GO:0005737">
    <property type="term" value="C:cytoplasm"/>
    <property type="evidence" value="ECO:0007669"/>
    <property type="project" value="UniProtKB-SubCell"/>
</dbReference>
<dbReference type="SUPFAM" id="SSF51735">
    <property type="entry name" value="NAD(P)-binding Rossmann-fold domains"/>
    <property type="match status" value="1"/>
</dbReference>
<evidence type="ECO:0000259" key="4">
    <source>
        <dbReference type="Pfam" id="PF03807"/>
    </source>
</evidence>
<comment type="catalytic activity">
    <reaction evidence="2">
        <text>L-proline + NADP(+) = (S)-1-pyrroline-5-carboxylate + NADPH + 2 H(+)</text>
        <dbReference type="Rhea" id="RHEA:14109"/>
        <dbReference type="ChEBI" id="CHEBI:15378"/>
        <dbReference type="ChEBI" id="CHEBI:17388"/>
        <dbReference type="ChEBI" id="CHEBI:57783"/>
        <dbReference type="ChEBI" id="CHEBI:58349"/>
        <dbReference type="ChEBI" id="CHEBI:60039"/>
        <dbReference type="EC" id="1.5.1.2"/>
    </reaction>
</comment>
<dbReference type="Proteomes" id="UP000076476">
    <property type="component" value="Unassembled WGS sequence"/>
</dbReference>
<dbReference type="PANTHER" id="PTHR11645">
    <property type="entry name" value="PYRROLINE-5-CARBOXYLATE REDUCTASE"/>
    <property type="match status" value="1"/>
</dbReference>
<dbReference type="STRING" id="33936.AZI98_09350"/>
<dbReference type="InterPro" id="IPR036291">
    <property type="entry name" value="NAD(P)-bd_dom_sf"/>
</dbReference>
<dbReference type="UniPathway" id="UPA00098">
    <property type="reaction ID" value="UER00361"/>
</dbReference>
<keyword evidence="2" id="KW-0028">Amino-acid biosynthesis</keyword>
<keyword evidence="2" id="KW-0963">Cytoplasm</keyword>
<dbReference type="PANTHER" id="PTHR11645:SF51">
    <property type="entry name" value="COME OPERON PROTEIN 4"/>
    <property type="match status" value="1"/>
</dbReference>
<dbReference type="InterPro" id="IPR029036">
    <property type="entry name" value="P5CR_dimer"/>
</dbReference>
<dbReference type="OrthoDB" id="9805754at2"/>
<dbReference type="EC" id="1.5.1.2" evidence="2"/>
<evidence type="ECO:0000259" key="5">
    <source>
        <dbReference type="Pfam" id="PF14748"/>
    </source>
</evidence>
<comment type="subcellular location">
    <subcellularLocation>
        <location evidence="2">Cytoplasm</location>
    </subcellularLocation>
</comment>
<evidence type="ECO:0000313" key="7">
    <source>
        <dbReference type="Proteomes" id="UP000076476"/>
    </source>
</evidence>
<comment type="caution">
    <text evidence="6">The sequence shown here is derived from an EMBL/GenBank/DDBJ whole genome shotgun (WGS) entry which is preliminary data.</text>
</comment>
<comment type="similarity">
    <text evidence="1 2">Belongs to the pyrroline-5-carboxylate reductase family.</text>
</comment>
<dbReference type="SUPFAM" id="SSF48179">
    <property type="entry name" value="6-phosphogluconate dehydrogenase C-terminal domain-like"/>
    <property type="match status" value="1"/>
</dbReference>
<evidence type="ECO:0000313" key="6">
    <source>
        <dbReference type="EMBL" id="KZN96253.1"/>
    </source>
</evidence>
<feature type="binding site" evidence="3">
    <location>
        <begin position="6"/>
        <end position="11"/>
    </location>
    <ligand>
        <name>NADP(+)</name>
        <dbReference type="ChEBI" id="CHEBI:58349"/>
    </ligand>
</feature>
<name>A0A165XPA9_9BACI</name>
<protein>
    <recommendedName>
        <fullName evidence="2">Pyrroline-5-carboxylate reductase</fullName>
        <shortName evidence="2">P5C reductase</shortName>
        <shortName evidence="2">P5CR</shortName>
        <ecNumber evidence="2">1.5.1.2</ecNumber>
    </recommendedName>
    <alternativeName>
        <fullName evidence="2">PCA reductase</fullName>
    </alternativeName>
</protein>
<accession>A0A165XPA9</accession>
<dbReference type="Gene3D" id="1.10.3730.10">
    <property type="entry name" value="ProC C-terminal domain-like"/>
    <property type="match status" value="1"/>
</dbReference>
<evidence type="ECO:0000256" key="1">
    <source>
        <dbReference type="ARBA" id="ARBA00005525"/>
    </source>
</evidence>
<keyword evidence="2" id="KW-0560">Oxidoreductase</keyword>
<proteinExistence type="inferred from homology"/>
<keyword evidence="7" id="KW-1185">Reference proteome</keyword>
<dbReference type="HAMAP" id="MF_01925">
    <property type="entry name" value="P5C_reductase"/>
    <property type="match status" value="1"/>
</dbReference>